<reference evidence="3" key="1">
    <citation type="submission" date="2021-03" db="EMBL/GenBank/DDBJ databases">
        <authorList>
            <person name="Wang G."/>
        </authorList>
    </citation>
    <scope>NUCLEOTIDE SEQUENCE</scope>
    <source>
        <strain evidence="3">KCTC 12899</strain>
    </source>
</reference>
<dbReference type="Gene3D" id="3.40.50.2000">
    <property type="entry name" value="Glycogen Phosphorylase B"/>
    <property type="match status" value="2"/>
</dbReference>
<dbReference type="PANTHER" id="PTHR45947:SF3">
    <property type="entry name" value="SULFOQUINOVOSYL TRANSFERASE SQD2"/>
    <property type="match status" value="1"/>
</dbReference>
<dbReference type="CDD" id="cd03801">
    <property type="entry name" value="GT4_PimA-like"/>
    <property type="match status" value="1"/>
</dbReference>
<dbReference type="PANTHER" id="PTHR45947">
    <property type="entry name" value="SULFOQUINOVOSYL TRANSFERASE SQD2"/>
    <property type="match status" value="1"/>
</dbReference>
<dbReference type="SUPFAM" id="SSF53756">
    <property type="entry name" value="UDP-Glycosyltransferase/glycogen phosphorylase"/>
    <property type="match status" value="1"/>
</dbReference>
<dbReference type="InterPro" id="IPR050194">
    <property type="entry name" value="Glycosyltransferase_grp1"/>
</dbReference>
<comment type="caution">
    <text evidence="3">The sequence shown here is derived from an EMBL/GenBank/DDBJ whole genome shotgun (WGS) entry which is preliminary data.</text>
</comment>
<dbReference type="RefSeq" id="WP_207856157.1">
    <property type="nucleotide sequence ID" value="NZ_JAFREP010000001.1"/>
</dbReference>
<dbReference type="AlphaFoldDB" id="A0A8J7Q3F8"/>
<dbReference type="Pfam" id="PF13439">
    <property type="entry name" value="Glyco_transf_4"/>
    <property type="match status" value="1"/>
</dbReference>
<evidence type="ECO:0000259" key="1">
    <source>
        <dbReference type="Pfam" id="PF00534"/>
    </source>
</evidence>
<dbReference type="EMBL" id="JAFREP010000001">
    <property type="protein sequence ID" value="MBO1316921.1"/>
    <property type="molecule type" value="Genomic_DNA"/>
</dbReference>
<feature type="domain" description="Glycosyltransferase subfamily 4-like N-terminal" evidence="2">
    <location>
        <begin position="36"/>
        <end position="183"/>
    </location>
</feature>
<protein>
    <submittedName>
        <fullName evidence="3">Glycosyltransferase family 4 protein</fullName>
    </submittedName>
</protein>
<accession>A0A8J7Q3F8</accession>
<feature type="domain" description="Glycosyl transferase family 1" evidence="1">
    <location>
        <begin position="208"/>
        <end position="361"/>
    </location>
</feature>
<dbReference type="InterPro" id="IPR028098">
    <property type="entry name" value="Glyco_trans_4-like_N"/>
</dbReference>
<keyword evidence="4" id="KW-1185">Reference proteome</keyword>
<organism evidence="3 4">
    <name type="scientific">Acanthopleuribacter pedis</name>
    <dbReference type="NCBI Taxonomy" id="442870"/>
    <lineage>
        <taxon>Bacteria</taxon>
        <taxon>Pseudomonadati</taxon>
        <taxon>Acidobacteriota</taxon>
        <taxon>Holophagae</taxon>
        <taxon>Acanthopleuribacterales</taxon>
        <taxon>Acanthopleuribacteraceae</taxon>
        <taxon>Acanthopleuribacter</taxon>
    </lineage>
</organism>
<gene>
    <name evidence="3" type="ORF">J3U88_00515</name>
</gene>
<evidence type="ECO:0000313" key="3">
    <source>
        <dbReference type="EMBL" id="MBO1316921.1"/>
    </source>
</evidence>
<dbReference type="InterPro" id="IPR001296">
    <property type="entry name" value="Glyco_trans_1"/>
</dbReference>
<sequence length="403" mass="45106">MNPAETETTSRPLRLAIVQRVCTPYRRDLMLKMTAHTGIQIRVFAGDDVPNNKAKNAADFKGLDVVRLRSWFVPVKRNYLVFQRGLLRALRDYRPDVILCEGESNIPGYLKALLYRALGNRVGLMYWTQGGVPGEGRNPGKLRRMWITNAQRRFDHLLAYSSFGKSFTEQYGINGEAITVAVNVGNTERFAERADGLQIDKSAARRHIQLPDRFTILYVGQLDPDKKPDLLLEVARHPSMRHCNFVFAGNGQMLEDLRRQSADLDNVFLPGRINEGLDYYYRAANVLTAPGQAGIVFSEAMAFALPLIVGLSDGTEYDLIEQDQSGRRVTPVTADAFRAVFADLAANPEKTARWGERGREMVSTKYSQVTMAATIVEAVRRVHREKVAHHAGGTARAEDAHGT</sequence>
<proteinExistence type="predicted"/>
<dbReference type="GO" id="GO:0016757">
    <property type="term" value="F:glycosyltransferase activity"/>
    <property type="evidence" value="ECO:0007669"/>
    <property type="project" value="InterPro"/>
</dbReference>
<evidence type="ECO:0000259" key="2">
    <source>
        <dbReference type="Pfam" id="PF13439"/>
    </source>
</evidence>
<evidence type="ECO:0000313" key="4">
    <source>
        <dbReference type="Proteomes" id="UP000664417"/>
    </source>
</evidence>
<dbReference type="Proteomes" id="UP000664417">
    <property type="component" value="Unassembled WGS sequence"/>
</dbReference>
<name>A0A8J7Q3F8_9BACT</name>
<dbReference type="Pfam" id="PF00534">
    <property type="entry name" value="Glycos_transf_1"/>
    <property type="match status" value="1"/>
</dbReference>